<dbReference type="GO" id="GO:0032040">
    <property type="term" value="C:small-subunit processome"/>
    <property type="evidence" value="ECO:0007669"/>
    <property type="project" value="InterPro"/>
</dbReference>
<keyword evidence="7" id="KW-1185">Reference proteome</keyword>
<evidence type="ECO:0000313" key="6">
    <source>
        <dbReference type="EMBL" id="ESO89301.1"/>
    </source>
</evidence>
<keyword evidence="4" id="KW-0539">Nucleus</keyword>
<proteinExistence type="inferred from homology"/>
<evidence type="ECO:0000256" key="2">
    <source>
        <dbReference type="ARBA" id="ARBA00007774"/>
    </source>
</evidence>
<evidence type="ECO:0000256" key="5">
    <source>
        <dbReference type="SAM" id="MobiDB-lite"/>
    </source>
</evidence>
<feature type="region of interest" description="Disordered" evidence="5">
    <location>
        <begin position="1"/>
        <end position="40"/>
    </location>
</feature>
<dbReference type="GO" id="GO:0006364">
    <property type="term" value="P:rRNA processing"/>
    <property type="evidence" value="ECO:0007669"/>
    <property type="project" value="InterPro"/>
</dbReference>
<sequence>MESILANQMEELDEEEEYEPKLILEDGSDMSEDEEDDLEEKHASLMASIKAMTQNDQKKVIERTIGSADVSEFGFNKTGGSKINIGDLISTLNTSNQAGKLKKQVKSIGNEKIADIPLEKPQQERLVRGIAYKAITEEVSKWQPLIQQNRKAEQLTFPLQQPNYSLKTSDEMTKRFQPRTPLEREIALLLHGSDNVECQTKMLTKAEERALKAMSLEEAKERRAELMKFRALMTYSETRFRRQKKIKSKGYRKILRKEKMKKEEKELDSLQKTDPEKYLEKIEYADKARVEERMSLKHRGGSKFARKKMMYARYDPEMHDESMSISTTRKTTMEDMEGHWSEEEKVKDLPRQFLNIKQFEQSISQPIGNTWNPEKAFHRMIQPKVVTQAGAIIKPIDKEEMFKKQKIDKKAGGDIDNKRDDKKRVVKGKNRNVKGSRKKH</sequence>
<gene>
    <name evidence="6" type="ORF">LOTGIDRAFT_183349</name>
</gene>
<dbReference type="RefSeq" id="XP_009060329.1">
    <property type="nucleotide sequence ID" value="XM_009062081.1"/>
</dbReference>
<dbReference type="PANTHER" id="PTHR14150:SF12">
    <property type="entry name" value="U3 SMALL NUCLEOLAR RNA-ASSOCIATED PROTEIN 14 HOMOLOG A"/>
    <property type="match status" value="1"/>
</dbReference>
<dbReference type="Pfam" id="PF04615">
    <property type="entry name" value="Utp14"/>
    <property type="match status" value="2"/>
</dbReference>
<dbReference type="STRING" id="225164.V4A7N2"/>
<dbReference type="HOGENOM" id="CLU_623017_0_0_1"/>
<protein>
    <submittedName>
        <fullName evidence="6">Uncharacterized protein</fullName>
    </submittedName>
</protein>
<feature type="compositionally biased region" description="Basic residues" evidence="5">
    <location>
        <begin position="424"/>
        <end position="440"/>
    </location>
</feature>
<dbReference type="EMBL" id="KB202619">
    <property type="protein sequence ID" value="ESO89301.1"/>
    <property type="molecule type" value="Genomic_DNA"/>
</dbReference>
<dbReference type="CTD" id="20244538"/>
<dbReference type="OMA" id="HEEVACC"/>
<evidence type="ECO:0000313" key="7">
    <source>
        <dbReference type="Proteomes" id="UP000030746"/>
    </source>
</evidence>
<feature type="compositionally biased region" description="Acidic residues" evidence="5">
    <location>
        <begin position="26"/>
        <end position="38"/>
    </location>
</feature>
<dbReference type="AlphaFoldDB" id="V4A7N2"/>
<dbReference type="InterPro" id="IPR006709">
    <property type="entry name" value="SSU_processome_Utp14"/>
</dbReference>
<dbReference type="GeneID" id="20244538"/>
<feature type="compositionally biased region" description="Basic and acidic residues" evidence="5">
    <location>
        <begin position="404"/>
        <end position="423"/>
    </location>
</feature>
<dbReference type="KEGG" id="lgi:LOTGIDRAFT_183349"/>
<keyword evidence="3" id="KW-0597">Phosphoprotein</keyword>
<comment type="similarity">
    <text evidence="2">Belongs to the UTP14 family.</text>
</comment>
<evidence type="ECO:0000256" key="1">
    <source>
        <dbReference type="ARBA" id="ARBA00004604"/>
    </source>
</evidence>
<name>V4A7N2_LOTGI</name>
<accession>V4A7N2</accession>
<organism evidence="6 7">
    <name type="scientific">Lottia gigantea</name>
    <name type="common">Giant owl limpet</name>
    <dbReference type="NCBI Taxonomy" id="225164"/>
    <lineage>
        <taxon>Eukaryota</taxon>
        <taxon>Metazoa</taxon>
        <taxon>Spiralia</taxon>
        <taxon>Lophotrochozoa</taxon>
        <taxon>Mollusca</taxon>
        <taxon>Gastropoda</taxon>
        <taxon>Patellogastropoda</taxon>
        <taxon>Lottioidea</taxon>
        <taxon>Lottiidae</taxon>
        <taxon>Lottia</taxon>
    </lineage>
</organism>
<evidence type="ECO:0000256" key="4">
    <source>
        <dbReference type="ARBA" id="ARBA00023242"/>
    </source>
</evidence>
<dbReference type="PANTHER" id="PTHR14150">
    <property type="entry name" value="U3 SMALL NUCLEOLAR RNA-ASSOCIATED PROTEIN 14"/>
    <property type="match status" value="1"/>
</dbReference>
<reference evidence="6 7" key="1">
    <citation type="journal article" date="2013" name="Nature">
        <title>Insights into bilaterian evolution from three spiralian genomes.</title>
        <authorList>
            <person name="Simakov O."/>
            <person name="Marletaz F."/>
            <person name="Cho S.J."/>
            <person name="Edsinger-Gonzales E."/>
            <person name="Havlak P."/>
            <person name="Hellsten U."/>
            <person name="Kuo D.H."/>
            <person name="Larsson T."/>
            <person name="Lv J."/>
            <person name="Arendt D."/>
            <person name="Savage R."/>
            <person name="Osoegawa K."/>
            <person name="de Jong P."/>
            <person name="Grimwood J."/>
            <person name="Chapman J.A."/>
            <person name="Shapiro H."/>
            <person name="Aerts A."/>
            <person name="Otillar R.P."/>
            <person name="Terry A.Y."/>
            <person name="Boore J.L."/>
            <person name="Grigoriev I.V."/>
            <person name="Lindberg D.R."/>
            <person name="Seaver E.C."/>
            <person name="Weisblat D.A."/>
            <person name="Putnam N.H."/>
            <person name="Rokhsar D.S."/>
        </authorList>
    </citation>
    <scope>NUCLEOTIDE SEQUENCE [LARGE SCALE GENOMIC DNA]</scope>
</reference>
<feature type="region of interest" description="Disordered" evidence="5">
    <location>
        <begin position="404"/>
        <end position="440"/>
    </location>
</feature>
<dbReference type="OrthoDB" id="277439at2759"/>
<dbReference type="Proteomes" id="UP000030746">
    <property type="component" value="Unassembled WGS sequence"/>
</dbReference>
<comment type="subcellular location">
    <subcellularLocation>
        <location evidence="1">Nucleus</location>
        <location evidence="1">Nucleolus</location>
    </subcellularLocation>
</comment>
<evidence type="ECO:0000256" key="3">
    <source>
        <dbReference type="ARBA" id="ARBA00022553"/>
    </source>
</evidence>